<dbReference type="Pfam" id="PF16153">
    <property type="entry name" value="DUF4861"/>
    <property type="match status" value="1"/>
</dbReference>
<protein>
    <submittedName>
        <fullName evidence="2">DUF4861 domain-containing protein</fullName>
    </submittedName>
</protein>
<feature type="chain" id="PRO_5047104083" evidence="1">
    <location>
        <begin position="20"/>
        <end position="403"/>
    </location>
</feature>
<keyword evidence="3" id="KW-1185">Reference proteome</keyword>
<accession>A0ABV1FQ78</accession>
<dbReference type="EMBL" id="JBBNFP010000016">
    <property type="protein sequence ID" value="MEQ2486566.1"/>
    <property type="molecule type" value="Genomic_DNA"/>
</dbReference>
<reference evidence="2 3" key="1">
    <citation type="submission" date="2024-04" db="EMBL/GenBank/DDBJ databases">
        <title>Human intestinal bacterial collection.</title>
        <authorList>
            <person name="Pauvert C."/>
            <person name="Hitch T.C.A."/>
            <person name="Clavel T."/>
        </authorList>
    </citation>
    <scope>NUCLEOTIDE SEQUENCE [LARGE SCALE GENOMIC DNA]</scope>
    <source>
        <strain evidence="2 3">CLA-AA-H145</strain>
    </source>
</reference>
<gene>
    <name evidence="2" type="ORF">AAAT34_05800</name>
</gene>
<evidence type="ECO:0000313" key="3">
    <source>
        <dbReference type="Proteomes" id="UP001487296"/>
    </source>
</evidence>
<name>A0ABV1FQ78_9BACT</name>
<dbReference type="RefSeq" id="WP_215759649.1">
    <property type="nucleotide sequence ID" value="NZ_JAHKBE010000016.1"/>
</dbReference>
<dbReference type="InterPro" id="IPR032342">
    <property type="entry name" value="DUF4861"/>
</dbReference>
<comment type="caution">
    <text evidence="2">The sequence shown here is derived from an EMBL/GenBank/DDBJ whole genome shotgun (WGS) entry which is preliminary data.</text>
</comment>
<keyword evidence="1" id="KW-0732">Signal</keyword>
<organism evidence="2 3">
    <name type="scientific">Hallella faecis</name>
    <dbReference type="NCBI Taxonomy" id="2841596"/>
    <lineage>
        <taxon>Bacteria</taxon>
        <taxon>Pseudomonadati</taxon>
        <taxon>Bacteroidota</taxon>
        <taxon>Bacteroidia</taxon>
        <taxon>Bacteroidales</taxon>
        <taxon>Prevotellaceae</taxon>
        <taxon>Hallella</taxon>
    </lineage>
</organism>
<evidence type="ECO:0000313" key="2">
    <source>
        <dbReference type="EMBL" id="MEQ2486566.1"/>
    </source>
</evidence>
<evidence type="ECO:0000256" key="1">
    <source>
        <dbReference type="SAM" id="SignalP"/>
    </source>
</evidence>
<proteinExistence type="predicted"/>
<feature type="signal peptide" evidence="1">
    <location>
        <begin position="1"/>
        <end position="19"/>
    </location>
</feature>
<dbReference type="Proteomes" id="UP001487296">
    <property type="component" value="Unassembled WGS sequence"/>
</dbReference>
<sequence>MKYFSVLFPAFFFGLFARAQEVVRLTVSSDVSQQQAPVTLNVRTHKNIRSATVRVNGRDVACQLDDLDRDGQYDELSFLTDIKKSEVQHVVVNLSDEEWTTAYPARTYAEMMLRNPKVKEKNKHDIYLTAITLDASTKDPFTVLHHHGVAFENDLVAMRIYMDARQTIDLYGKFHQGLELYDTQFYTSPAQKAQGYGDDVLWVGNTFGLGALRGWDGQPSLVSPVKQRSQRIICAGPIRTIVEMADEEWAYKAGEAPINMILRYTLYAGHRDFEVEASFNRDLSSSLFSTGVINVRGSEEFSDKDGLRGCWGTDWPATDTLNWKRETVGLGIFVPTAYRDREWPATKDNYTFTVKPVGCQLRYHLAYTSDNEDYGYHTAKTWFAFLKDWKKRLLHPLKVKVER</sequence>